<dbReference type="InterPro" id="IPR023346">
    <property type="entry name" value="Lysozyme-like_dom_sf"/>
</dbReference>
<dbReference type="InterPro" id="IPR023347">
    <property type="entry name" value="Lysozyme_dom_sf"/>
</dbReference>
<dbReference type="EC" id="3.2.1.17" evidence="3"/>
<protein>
    <recommendedName>
        <fullName evidence="3">Lysozyme</fullName>
        <ecNumber evidence="3">3.2.1.17</ecNumber>
    </recommendedName>
</protein>
<feature type="region of interest" description="Disordered" evidence="4">
    <location>
        <begin position="1"/>
        <end position="20"/>
    </location>
</feature>
<dbReference type="RefSeq" id="WP_091126100.1">
    <property type="nucleotide sequence ID" value="NZ_FMBA01000084.1"/>
</dbReference>
<keyword evidence="2 3" id="KW-0081">Bacteriolytic enzyme</keyword>
<evidence type="ECO:0000256" key="1">
    <source>
        <dbReference type="ARBA" id="ARBA00022529"/>
    </source>
</evidence>
<dbReference type="GO" id="GO:0042742">
    <property type="term" value="P:defense response to bacterium"/>
    <property type="evidence" value="ECO:0007669"/>
    <property type="project" value="UniProtKB-KW"/>
</dbReference>
<dbReference type="Proteomes" id="UP000199698">
    <property type="component" value="Unassembled WGS sequence"/>
</dbReference>
<dbReference type="GO" id="GO:0016998">
    <property type="term" value="P:cell wall macromolecule catabolic process"/>
    <property type="evidence" value="ECO:0007669"/>
    <property type="project" value="InterPro"/>
</dbReference>
<accession>A0A1C4DM08</accession>
<dbReference type="STRING" id="1798183.GA0061080_10843"/>
<keyword evidence="1 3" id="KW-0929">Antimicrobial</keyword>
<evidence type="ECO:0000313" key="6">
    <source>
        <dbReference type="Proteomes" id="UP000199698"/>
    </source>
</evidence>
<evidence type="ECO:0000256" key="3">
    <source>
        <dbReference type="RuleBase" id="RU003788"/>
    </source>
</evidence>
<dbReference type="GO" id="GO:0009253">
    <property type="term" value="P:peptidoglycan catabolic process"/>
    <property type="evidence" value="ECO:0007669"/>
    <property type="project" value="InterPro"/>
</dbReference>
<dbReference type="InterPro" id="IPR002196">
    <property type="entry name" value="Glyco_hydro_24"/>
</dbReference>
<dbReference type="EMBL" id="FMBA01000084">
    <property type="protein sequence ID" value="SCC32342.1"/>
    <property type="molecule type" value="Genomic_DNA"/>
</dbReference>
<dbReference type="SUPFAM" id="SSF53955">
    <property type="entry name" value="Lysozyme-like"/>
    <property type="match status" value="1"/>
</dbReference>
<dbReference type="AlphaFoldDB" id="A0A1C4DM08"/>
<dbReference type="GO" id="GO:0003796">
    <property type="term" value="F:lysozyme activity"/>
    <property type="evidence" value="ECO:0007669"/>
    <property type="project" value="UniProtKB-EC"/>
</dbReference>
<evidence type="ECO:0000256" key="4">
    <source>
        <dbReference type="SAM" id="MobiDB-lite"/>
    </source>
</evidence>
<keyword evidence="6" id="KW-1185">Reference proteome</keyword>
<comment type="similarity">
    <text evidence="3">Belongs to the glycosyl hydrolase 24 family.</text>
</comment>
<dbReference type="Pfam" id="PF00959">
    <property type="entry name" value="Phage_lysozyme"/>
    <property type="match status" value="1"/>
</dbReference>
<evidence type="ECO:0000256" key="2">
    <source>
        <dbReference type="ARBA" id="ARBA00022638"/>
    </source>
</evidence>
<keyword evidence="3" id="KW-0378">Hydrolase</keyword>
<dbReference type="GO" id="GO:0031640">
    <property type="term" value="P:killing of cells of another organism"/>
    <property type="evidence" value="ECO:0007669"/>
    <property type="project" value="UniProtKB-KW"/>
</dbReference>
<comment type="catalytic activity">
    <reaction evidence="3">
        <text>Hydrolysis of (1-&gt;4)-beta-linkages between N-acetylmuramic acid and N-acetyl-D-glucosamine residues in a peptidoglycan and between N-acetyl-D-glucosamine residues in chitodextrins.</text>
        <dbReference type="EC" id="3.2.1.17"/>
    </reaction>
</comment>
<evidence type="ECO:0000313" key="5">
    <source>
        <dbReference type="EMBL" id="SCC32342.1"/>
    </source>
</evidence>
<organism evidence="5 6">
    <name type="scientific">Gilliamella intestini</name>
    <dbReference type="NCBI Taxonomy" id="1798183"/>
    <lineage>
        <taxon>Bacteria</taxon>
        <taxon>Pseudomonadati</taxon>
        <taxon>Pseudomonadota</taxon>
        <taxon>Gammaproteobacteria</taxon>
        <taxon>Orbales</taxon>
        <taxon>Orbaceae</taxon>
        <taxon>Gilliamella</taxon>
    </lineage>
</organism>
<dbReference type="OrthoDB" id="932638at2"/>
<keyword evidence="3" id="KW-0326">Glycosidase</keyword>
<reference evidence="6" key="1">
    <citation type="submission" date="2016-08" db="EMBL/GenBank/DDBJ databases">
        <authorList>
            <person name="Varghese N."/>
            <person name="Submissions Spin"/>
        </authorList>
    </citation>
    <scope>NUCLEOTIDE SEQUENCE [LARGE SCALE GENOMIC DNA]</scope>
    <source>
        <strain evidence="6">R-53144</strain>
    </source>
</reference>
<proteinExistence type="inferred from homology"/>
<name>A0A1C4DM08_9GAMM</name>
<dbReference type="Gene3D" id="1.10.530.40">
    <property type="match status" value="1"/>
</dbReference>
<sequence length="98" mass="11443">MQENIRKPQKKHQLTPKPYTKGTTIGIGGFKNSTVVKMINNPKGSYAYNSLEEAWLSWSNSQGKFNQGVNNRRRSEYYLFKNNKYTTYSHLDGEYKEI</sequence>
<gene>
    <name evidence="5" type="ORF">GA0061080_10843</name>
</gene>